<name>A0A7M7IT68_NASVI</name>
<dbReference type="AlphaFoldDB" id="A0A7M7IT68"/>
<protein>
    <submittedName>
        <fullName evidence="2">Uncharacterized protein</fullName>
    </submittedName>
</protein>
<dbReference type="InParanoid" id="A0A7M7IT68"/>
<dbReference type="SMR" id="A0A7M7IT68"/>
<keyword evidence="3" id="KW-1185">Reference proteome</keyword>
<dbReference type="EnsemblMetazoa" id="XM_016984763">
    <property type="protein sequence ID" value="XP_016840252"/>
    <property type="gene ID" value="LOC100680001"/>
</dbReference>
<dbReference type="Proteomes" id="UP000002358">
    <property type="component" value="Chromosome 1"/>
</dbReference>
<evidence type="ECO:0000256" key="1">
    <source>
        <dbReference type="SAM" id="MobiDB-lite"/>
    </source>
</evidence>
<feature type="compositionally biased region" description="Basic and acidic residues" evidence="1">
    <location>
        <begin position="166"/>
        <end position="179"/>
    </location>
</feature>
<evidence type="ECO:0000313" key="3">
    <source>
        <dbReference type="Proteomes" id="UP000002358"/>
    </source>
</evidence>
<sequence>MGQQQVGRMPQNSEALYEEWRRVLHWSAEVLARTDDNILEEDSFLTDYDCEKIAAKVDDWLVQVVGEADADQPKFQELANQVKYKMRKDYDAAYKELRRFTKSVDDLADMQKCIHEKILDLEKIRPSDGSKFRRKFGRLRLRVFKNLRTTEKMLFRDRRLKKEFVGIRRRPREQGHPPEESEETDRQQLNVNIIPYTMYIRYSYEISHFRSSKLCK</sequence>
<reference evidence="2" key="1">
    <citation type="submission" date="2021-01" db="UniProtKB">
        <authorList>
            <consortium name="EnsemblMetazoa"/>
        </authorList>
    </citation>
    <scope>IDENTIFICATION</scope>
</reference>
<gene>
    <name evidence="2" type="primary">100680001</name>
</gene>
<proteinExistence type="predicted"/>
<dbReference type="OrthoDB" id="442947at2759"/>
<accession>A0A7M7IT68</accession>
<feature type="region of interest" description="Disordered" evidence="1">
    <location>
        <begin position="166"/>
        <end position="187"/>
    </location>
</feature>
<evidence type="ECO:0000313" key="2">
    <source>
        <dbReference type="EnsemblMetazoa" id="XP_016840252"/>
    </source>
</evidence>
<organism evidence="2 3">
    <name type="scientific">Nasonia vitripennis</name>
    <name type="common">Parasitic wasp</name>
    <dbReference type="NCBI Taxonomy" id="7425"/>
    <lineage>
        <taxon>Eukaryota</taxon>
        <taxon>Metazoa</taxon>
        <taxon>Ecdysozoa</taxon>
        <taxon>Arthropoda</taxon>
        <taxon>Hexapoda</taxon>
        <taxon>Insecta</taxon>
        <taxon>Pterygota</taxon>
        <taxon>Neoptera</taxon>
        <taxon>Endopterygota</taxon>
        <taxon>Hymenoptera</taxon>
        <taxon>Apocrita</taxon>
        <taxon>Proctotrupomorpha</taxon>
        <taxon>Chalcidoidea</taxon>
        <taxon>Pteromalidae</taxon>
        <taxon>Pteromalinae</taxon>
        <taxon>Nasonia</taxon>
    </lineage>
</organism>